<dbReference type="PANTHER" id="PTHR30250">
    <property type="entry name" value="PST FAMILY PREDICTED COLANIC ACID TRANSPORTER"/>
    <property type="match status" value="1"/>
</dbReference>
<evidence type="ECO:0000256" key="7">
    <source>
        <dbReference type="SAM" id="Phobius"/>
    </source>
</evidence>
<feature type="transmembrane region" description="Helical" evidence="7">
    <location>
        <begin position="441"/>
        <end position="461"/>
    </location>
</feature>
<keyword evidence="3" id="KW-1003">Cell membrane</keyword>
<evidence type="ECO:0000256" key="4">
    <source>
        <dbReference type="ARBA" id="ARBA00022692"/>
    </source>
</evidence>
<feature type="transmembrane region" description="Helical" evidence="7">
    <location>
        <begin position="416"/>
        <end position="434"/>
    </location>
</feature>
<dbReference type="Proteomes" id="UP000289703">
    <property type="component" value="Unassembled WGS sequence"/>
</dbReference>
<keyword evidence="5 7" id="KW-1133">Transmembrane helix</keyword>
<accession>A0A4Q1JLQ9</accession>
<evidence type="ECO:0000256" key="2">
    <source>
        <dbReference type="ARBA" id="ARBA00007430"/>
    </source>
</evidence>
<dbReference type="Pfam" id="PF13440">
    <property type="entry name" value="Polysacc_synt_3"/>
    <property type="match status" value="1"/>
</dbReference>
<organism evidence="8 9">
    <name type="scientific">Ancylomarina salipaludis</name>
    <dbReference type="NCBI Taxonomy" id="2501299"/>
    <lineage>
        <taxon>Bacteria</taxon>
        <taxon>Pseudomonadati</taxon>
        <taxon>Bacteroidota</taxon>
        <taxon>Bacteroidia</taxon>
        <taxon>Marinilabiliales</taxon>
        <taxon>Marinifilaceae</taxon>
        <taxon>Ancylomarina</taxon>
    </lineage>
</organism>
<dbReference type="RefSeq" id="WP_129254503.1">
    <property type="nucleotide sequence ID" value="NZ_SAXA01000008.1"/>
</dbReference>
<dbReference type="CDD" id="cd13127">
    <property type="entry name" value="MATE_tuaB_like"/>
    <property type="match status" value="1"/>
</dbReference>
<proteinExistence type="inferred from homology"/>
<evidence type="ECO:0000256" key="5">
    <source>
        <dbReference type="ARBA" id="ARBA00022989"/>
    </source>
</evidence>
<evidence type="ECO:0000256" key="1">
    <source>
        <dbReference type="ARBA" id="ARBA00004651"/>
    </source>
</evidence>
<comment type="subcellular location">
    <subcellularLocation>
        <location evidence="1">Cell membrane</location>
        <topology evidence="1">Multi-pass membrane protein</topology>
    </subcellularLocation>
</comment>
<feature type="transmembrane region" description="Helical" evidence="7">
    <location>
        <begin position="172"/>
        <end position="192"/>
    </location>
</feature>
<comment type="similarity">
    <text evidence="2">Belongs to the polysaccharide synthase family.</text>
</comment>
<feature type="transmembrane region" description="Helical" evidence="7">
    <location>
        <begin position="81"/>
        <end position="108"/>
    </location>
</feature>
<comment type="caution">
    <text evidence="8">The sequence shown here is derived from an EMBL/GenBank/DDBJ whole genome shotgun (WGS) entry which is preliminary data.</text>
</comment>
<protein>
    <submittedName>
        <fullName evidence="8">Lipopolysaccharide biosynthesis protein</fullName>
    </submittedName>
</protein>
<dbReference type="InterPro" id="IPR050833">
    <property type="entry name" value="Poly_Biosynth_Transport"/>
</dbReference>
<feature type="transmembrane region" description="Helical" evidence="7">
    <location>
        <begin position="368"/>
        <end position="396"/>
    </location>
</feature>
<dbReference type="GO" id="GO:0005886">
    <property type="term" value="C:plasma membrane"/>
    <property type="evidence" value="ECO:0007669"/>
    <property type="project" value="UniProtKB-SubCell"/>
</dbReference>
<keyword evidence="6 7" id="KW-0472">Membrane</keyword>
<dbReference type="EMBL" id="SAXA01000008">
    <property type="protein sequence ID" value="RXQ93869.1"/>
    <property type="molecule type" value="Genomic_DNA"/>
</dbReference>
<evidence type="ECO:0000256" key="3">
    <source>
        <dbReference type="ARBA" id="ARBA00022475"/>
    </source>
</evidence>
<sequence length="482" mass="54729">MTDSLKKETIRGVFWSFMEKFGSRIIMLITQIILARLLTPADFGLIGILTIFITLSQVFVDSGFGNALIQKKNTSSVDYSTVFFCNIGVSIVLYVILFFTAPFIATFFNQLELIWLLRFVGLILIFDSWAVVPFAKFRKNIEFKTIAKATLFSNIASAFVGITLAYLNFGVWALAAQMVLIYLFRSMFFWIFSNWRPSLQFSKESFKELFNFGYKLLLSSLLDQIFQNIYLLIIGKLFSAKDLGYYTQAKNFSQVPVSTLYSVVGSVTFPTLSKLQDEPEKLLLALRKTIKLLAFVNFPLMLGLAVVAHPLFYYVLGEKWLLAVPYFQLLCLSGTLYTLHAINLSILQVKGRTDLFLKLELIKKGIGIVGIAIGLNWGIMGLVWSNVIVSFVAFFINSYYTNKLVHYPLFKQLKDLLPTLLASLIMVAVMLIVAKIYEMSIVLFLMQIIIGIVSYFTVAYLSKQEALTDGLKIIQEFIPVER</sequence>
<keyword evidence="4 7" id="KW-0812">Transmembrane</keyword>
<name>A0A4Q1JLQ9_9BACT</name>
<gene>
    <name evidence="8" type="ORF">EO244_09830</name>
</gene>
<evidence type="ECO:0000313" key="8">
    <source>
        <dbReference type="EMBL" id="RXQ93869.1"/>
    </source>
</evidence>
<dbReference type="PANTHER" id="PTHR30250:SF10">
    <property type="entry name" value="LIPOPOLYSACCHARIDE BIOSYNTHESIS PROTEIN WZXC"/>
    <property type="match status" value="1"/>
</dbReference>
<feature type="transmembrane region" description="Helical" evidence="7">
    <location>
        <begin position="326"/>
        <end position="347"/>
    </location>
</feature>
<feature type="transmembrane region" description="Helical" evidence="7">
    <location>
        <begin position="292"/>
        <end position="314"/>
    </location>
</feature>
<evidence type="ECO:0000256" key="6">
    <source>
        <dbReference type="ARBA" id="ARBA00023136"/>
    </source>
</evidence>
<feature type="transmembrane region" description="Helical" evidence="7">
    <location>
        <begin position="114"/>
        <end position="134"/>
    </location>
</feature>
<feature type="transmembrane region" description="Helical" evidence="7">
    <location>
        <begin position="45"/>
        <end position="69"/>
    </location>
</feature>
<evidence type="ECO:0000313" key="9">
    <source>
        <dbReference type="Proteomes" id="UP000289703"/>
    </source>
</evidence>
<dbReference type="OrthoDB" id="9770347at2"/>
<reference evidence="8 9" key="1">
    <citation type="submission" date="2019-01" db="EMBL/GenBank/DDBJ databases">
        <title>Ancylomarina salipaludis sp. nov., isolated from a salt marsh.</title>
        <authorList>
            <person name="Yoon J.-H."/>
        </authorList>
    </citation>
    <scope>NUCLEOTIDE SEQUENCE [LARGE SCALE GENOMIC DNA]</scope>
    <source>
        <strain evidence="8 9">SHSM-M15</strain>
    </source>
</reference>
<dbReference type="AlphaFoldDB" id="A0A4Q1JLQ9"/>
<keyword evidence="9" id="KW-1185">Reference proteome</keyword>
<feature type="transmembrane region" description="Helical" evidence="7">
    <location>
        <begin position="21"/>
        <end position="39"/>
    </location>
</feature>
<feature type="transmembrane region" description="Helical" evidence="7">
    <location>
        <begin position="146"/>
        <end position="166"/>
    </location>
</feature>